<comment type="catalytic activity">
    <reaction evidence="12">
        <text>K(+)(in) = K(+)(out)</text>
        <dbReference type="Rhea" id="RHEA:29463"/>
        <dbReference type="ChEBI" id="CHEBI:29103"/>
    </reaction>
</comment>
<evidence type="ECO:0000256" key="8">
    <source>
        <dbReference type="ARBA" id="ARBA00022989"/>
    </source>
</evidence>
<keyword evidence="15" id="KW-1185">Reference proteome</keyword>
<feature type="transmembrane region" description="Helical" evidence="13">
    <location>
        <begin position="15"/>
        <end position="39"/>
    </location>
</feature>
<dbReference type="GO" id="GO:0016020">
    <property type="term" value="C:membrane"/>
    <property type="evidence" value="ECO:0007669"/>
    <property type="project" value="UniProtKB-SubCell"/>
</dbReference>
<evidence type="ECO:0000256" key="10">
    <source>
        <dbReference type="ARBA" id="ARBA00023136"/>
    </source>
</evidence>
<keyword evidence="5 13" id="KW-0812">Transmembrane</keyword>
<feature type="transmembrane region" description="Helical" evidence="13">
    <location>
        <begin position="120"/>
        <end position="139"/>
    </location>
</feature>
<keyword evidence="7" id="KW-0630">Potassium</keyword>
<evidence type="ECO:0000313" key="14">
    <source>
        <dbReference type="EMBL" id="MRW95280.1"/>
    </source>
</evidence>
<evidence type="ECO:0000256" key="7">
    <source>
        <dbReference type="ARBA" id="ARBA00022958"/>
    </source>
</evidence>
<dbReference type="Pfam" id="PF06736">
    <property type="entry name" value="TMEM175"/>
    <property type="match status" value="1"/>
</dbReference>
<feature type="transmembrane region" description="Helical" evidence="13">
    <location>
        <begin position="59"/>
        <end position="75"/>
    </location>
</feature>
<dbReference type="GO" id="GO:0005267">
    <property type="term" value="F:potassium channel activity"/>
    <property type="evidence" value="ECO:0007669"/>
    <property type="project" value="UniProtKB-KW"/>
</dbReference>
<dbReference type="GO" id="GO:0015252">
    <property type="term" value="F:proton channel activity"/>
    <property type="evidence" value="ECO:0007669"/>
    <property type="project" value="InterPro"/>
</dbReference>
<keyword evidence="9" id="KW-0406">Ion transport</keyword>
<evidence type="ECO:0000256" key="9">
    <source>
        <dbReference type="ARBA" id="ARBA00023065"/>
    </source>
</evidence>
<keyword evidence="11" id="KW-0407">Ion channel</keyword>
<organism evidence="14 15">
    <name type="scientific">Haloferax marinum</name>
    <dbReference type="NCBI Taxonomy" id="2666143"/>
    <lineage>
        <taxon>Archaea</taxon>
        <taxon>Methanobacteriati</taxon>
        <taxon>Methanobacteriota</taxon>
        <taxon>Stenosarchaea group</taxon>
        <taxon>Halobacteria</taxon>
        <taxon>Halobacteriales</taxon>
        <taxon>Haloferacaceae</taxon>
        <taxon>Haloferax</taxon>
    </lineage>
</organism>
<name>A0A6A8G2C8_9EURY</name>
<keyword evidence="6" id="KW-0631">Potassium channel</keyword>
<keyword evidence="8 13" id="KW-1133">Transmembrane helix</keyword>
<dbReference type="PANTHER" id="PTHR31462">
    <property type="entry name" value="ENDOSOMAL/LYSOSOMAL POTASSIUM CHANNEL TMEM175"/>
    <property type="match status" value="1"/>
</dbReference>
<comment type="subcellular location">
    <subcellularLocation>
        <location evidence="1">Membrane</location>
        <topology evidence="1">Multi-pass membrane protein</topology>
    </subcellularLocation>
</comment>
<evidence type="ECO:0000256" key="2">
    <source>
        <dbReference type="ARBA" id="ARBA00006920"/>
    </source>
</evidence>
<evidence type="ECO:0000256" key="3">
    <source>
        <dbReference type="ARBA" id="ARBA00022448"/>
    </source>
</evidence>
<dbReference type="Proteomes" id="UP000443423">
    <property type="component" value="Unassembled WGS sequence"/>
</dbReference>
<evidence type="ECO:0000256" key="12">
    <source>
        <dbReference type="ARBA" id="ARBA00034430"/>
    </source>
</evidence>
<dbReference type="InterPro" id="IPR010617">
    <property type="entry name" value="TMEM175-like"/>
</dbReference>
<proteinExistence type="inferred from homology"/>
<evidence type="ECO:0000256" key="5">
    <source>
        <dbReference type="ARBA" id="ARBA00022692"/>
    </source>
</evidence>
<feature type="transmembrane region" description="Helical" evidence="13">
    <location>
        <begin position="170"/>
        <end position="198"/>
    </location>
</feature>
<accession>A0A6A8G2C8</accession>
<evidence type="ECO:0000313" key="15">
    <source>
        <dbReference type="Proteomes" id="UP000443423"/>
    </source>
</evidence>
<dbReference type="RefSeq" id="WP_151108945.1">
    <property type="nucleotide sequence ID" value="NZ_WKJQ01000001.1"/>
</dbReference>
<evidence type="ECO:0000256" key="6">
    <source>
        <dbReference type="ARBA" id="ARBA00022826"/>
    </source>
</evidence>
<sequence length="221" mass="24845">MASSIRRESQETDRLLALTDGVIAIAITLLVLEITVPEIRPGAPTSVLVELVFEQRHEFFSYVLSFLVIGYYWVLHRRIFIHVEEHDKRVIGYNLLFLLLVAFVPYGTNLFSTYPTQFGVMFYAGVLALTGLTLTLLWFHALRTDILEDGLTSNIVLLQAARLLSSPLVFLLSILVAFFSTSLAIFTWFLVVPINAILESRMVAKFESEQEDAPPAPSPPV</sequence>
<reference evidence="14 15" key="1">
    <citation type="submission" date="2019-11" db="EMBL/GenBank/DDBJ databases">
        <title>Whole genome sequence of Haloferax sp. MBLA0078.</title>
        <authorList>
            <person name="Seo M.-J."/>
            <person name="Cho E.-S."/>
        </authorList>
    </citation>
    <scope>NUCLEOTIDE SEQUENCE [LARGE SCALE GENOMIC DNA]</scope>
    <source>
        <strain evidence="14 15">MBLA0078</strain>
    </source>
</reference>
<keyword evidence="3" id="KW-0813">Transport</keyword>
<dbReference type="EMBL" id="WKJQ01000001">
    <property type="protein sequence ID" value="MRW95280.1"/>
    <property type="molecule type" value="Genomic_DNA"/>
</dbReference>
<feature type="transmembrane region" description="Helical" evidence="13">
    <location>
        <begin position="95"/>
        <end position="114"/>
    </location>
</feature>
<dbReference type="AlphaFoldDB" id="A0A6A8G2C8"/>
<dbReference type="OrthoDB" id="10769at2157"/>
<protein>
    <submittedName>
        <fullName evidence="14">DUF1211 domain-containing protein</fullName>
    </submittedName>
</protein>
<comment type="caution">
    <text evidence="14">The sequence shown here is derived from an EMBL/GenBank/DDBJ whole genome shotgun (WGS) entry which is preliminary data.</text>
</comment>
<gene>
    <name evidence="14" type="ORF">GJR99_01675</name>
</gene>
<evidence type="ECO:0000256" key="1">
    <source>
        <dbReference type="ARBA" id="ARBA00004141"/>
    </source>
</evidence>
<dbReference type="PANTHER" id="PTHR31462:SF5">
    <property type="entry name" value="ENDOSOMAL_LYSOSOMAL PROTON CHANNEL TMEM175"/>
    <property type="match status" value="1"/>
</dbReference>
<keyword evidence="10 13" id="KW-0472">Membrane</keyword>
<comment type="similarity">
    <text evidence="2">Belongs to the TMEM175 family.</text>
</comment>
<evidence type="ECO:0000256" key="13">
    <source>
        <dbReference type="SAM" id="Phobius"/>
    </source>
</evidence>
<evidence type="ECO:0000256" key="11">
    <source>
        <dbReference type="ARBA" id="ARBA00023303"/>
    </source>
</evidence>
<evidence type="ECO:0000256" key="4">
    <source>
        <dbReference type="ARBA" id="ARBA00022538"/>
    </source>
</evidence>
<keyword evidence="4" id="KW-0633">Potassium transport</keyword>